<keyword evidence="2" id="KW-0732">Signal</keyword>
<feature type="region of interest" description="Disordered" evidence="1">
    <location>
        <begin position="23"/>
        <end position="51"/>
    </location>
</feature>
<feature type="signal peptide" evidence="2">
    <location>
        <begin position="1"/>
        <end position="18"/>
    </location>
</feature>
<dbReference type="EMBL" id="JAAXOT010000016">
    <property type="protein sequence ID" value="NKY59491.1"/>
    <property type="molecule type" value="Genomic_DNA"/>
</dbReference>
<feature type="chain" id="PRO_5039546794" evidence="2">
    <location>
        <begin position="19"/>
        <end position="85"/>
    </location>
</feature>
<evidence type="ECO:0000256" key="2">
    <source>
        <dbReference type="SAM" id="SignalP"/>
    </source>
</evidence>
<dbReference type="AlphaFoldDB" id="A0A846YP47"/>
<name>A0A846YP47_9NOCA</name>
<dbReference type="RefSeq" id="WP_168433943.1">
    <property type="nucleotide sequence ID" value="NZ_JAAXOT010000016.1"/>
</dbReference>
<reference evidence="3 4" key="1">
    <citation type="submission" date="2020-04" db="EMBL/GenBank/DDBJ databases">
        <title>MicrobeNet Type strains.</title>
        <authorList>
            <person name="Nicholson A.C."/>
        </authorList>
    </citation>
    <scope>NUCLEOTIDE SEQUENCE [LARGE SCALE GENOMIC DNA]</scope>
    <source>
        <strain evidence="3 4">JCM 3332</strain>
    </source>
</reference>
<proteinExistence type="predicted"/>
<evidence type="ECO:0000256" key="1">
    <source>
        <dbReference type="SAM" id="MobiDB-lite"/>
    </source>
</evidence>
<comment type="caution">
    <text evidence="3">The sequence shown here is derived from an EMBL/GenBank/DDBJ whole genome shotgun (WGS) entry which is preliminary data.</text>
</comment>
<evidence type="ECO:0000313" key="4">
    <source>
        <dbReference type="Proteomes" id="UP000570678"/>
    </source>
</evidence>
<gene>
    <name evidence="3" type="ORF">HGA15_25715</name>
</gene>
<accession>A0A846YP47</accession>
<dbReference type="Proteomes" id="UP000570678">
    <property type="component" value="Unassembled WGS sequence"/>
</dbReference>
<evidence type="ECO:0000313" key="3">
    <source>
        <dbReference type="EMBL" id="NKY59491.1"/>
    </source>
</evidence>
<organism evidence="3 4">
    <name type="scientific">Nocardia flavorosea</name>
    <dbReference type="NCBI Taxonomy" id="53429"/>
    <lineage>
        <taxon>Bacteria</taxon>
        <taxon>Bacillati</taxon>
        <taxon>Actinomycetota</taxon>
        <taxon>Actinomycetes</taxon>
        <taxon>Mycobacteriales</taxon>
        <taxon>Nocardiaceae</taxon>
        <taxon>Nocardia</taxon>
    </lineage>
</organism>
<protein>
    <submittedName>
        <fullName evidence="3">Uncharacterized protein</fullName>
    </submittedName>
</protein>
<keyword evidence="4" id="KW-1185">Reference proteome</keyword>
<sequence>MIAAMSLAVMGFSGATAAALPSGSADLPGLPGATQPGPPAPPDGKKVGDPCTAGGGVAGHYEWVHLDEESAAHYGTEWMFVCQAN</sequence>